<dbReference type="GO" id="GO:0046872">
    <property type="term" value="F:metal ion binding"/>
    <property type="evidence" value="ECO:0007669"/>
    <property type="project" value="InterPro"/>
</dbReference>
<protein>
    <submittedName>
        <fullName evidence="3">ATP-grasp domain-containing protein</fullName>
    </submittedName>
</protein>
<accession>A0A9E7PMW1</accession>
<dbReference type="PROSITE" id="PS50975">
    <property type="entry name" value="ATP_GRASP"/>
    <property type="match status" value="1"/>
</dbReference>
<evidence type="ECO:0000259" key="2">
    <source>
        <dbReference type="PROSITE" id="PS50975"/>
    </source>
</evidence>
<dbReference type="RefSeq" id="WP_257741961.1">
    <property type="nucleotide sequence ID" value="NZ_CP096115.1"/>
</dbReference>
<proteinExistence type="predicted"/>
<dbReference type="AlphaFoldDB" id="A0A9E7PMW1"/>
<keyword evidence="4" id="KW-1185">Reference proteome</keyword>
<sequence>MSAEKKSGSLGSYSKYSGNNITYPDPAIKEQDFVKKLISELKKNHIDVLLPVHSEDTYVVTKYLDKFREHTAVPFMDYKTIDSVNNKSIFLKNAYDMGFPVPKTYHPDDLESLRKISKEIDYPAVIKLRKSSSSIGLSYAKSPEELIQTFKDTITKFNLNNKNYPIIQEYVKGDGYGVSLLFNHGDLRAFFTHKRLREYPISGGPSTCRVSVRNSGMEKIAVDLLKSYNWHGIAMVEFKLTEEGKPVIMEVNPRFWGSVNQAVLSGVDFPYLLYRMSVDGDVNPVMSYKTGIKTRNAFIDIIAIFQEIKSTKNPALIKEFLTCPFTDDVLSLDDPMPTLNFIKMGLKELYCSRYH</sequence>
<dbReference type="GO" id="GO:0018169">
    <property type="term" value="F:ribosomal S6-glutamic acid ligase activity"/>
    <property type="evidence" value="ECO:0007669"/>
    <property type="project" value="TreeGrafter"/>
</dbReference>
<dbReference type="SUPFAM" id="SSF56059">
    <property type="entry name" value="Glutathione synthetase ATP-binding domain-like"/>
    <property type="match status" value="1"/>
</dbReference>
<dbReference type="InterPro" id="IPR011761">
    <property type="entry name" value="ATP-grasp"/>
</dbReference>
<keyword evidence="1" id="KW-0067">ATP-binding</keyword>
<dbReference type="Pfam" id="PF15632">
    <property type="entry name" value="ATPgrasp_Ter"/>
    <property type="match status" value="1"/>
</dbReference>
<dbReference type="PANTHER" id="PTHR21621:SF0">
    <property type="entry name" value="BETA-CITRYLGLUTAMATE SYNTHASE B-RELATED"/>
    <property type="match status" value="1"/>
</dbReference>
<reference evidence="3" key="1">
    <citation type="submission" date="2022-04" db="EMBL/GenBank/DDBJ databases">
        <title>Complete genome of Methanoplanus endosymbiosus DSM 3599.</title>
        <authorList>
            <person name="Chen S.-C."/>
            <person name="You Y.-T."/>
            <person name="Zhou Y.-Z."/>
            <person name="Lai M.-C."/>
        </authorList>
    </citation>
    <scope>NUCLEOTIDE SEQUENCE</scope>
    <source>
        <strain evidence="3">DSM 3599</strain>
    </source>
</reference>
<evidence type="ECO:0000313" key="4">
    <source>
        <dbReference type="Proteomes" id="UP001060368"/>
    </source>
</evidence>
<dbReference type="KEGG" id="mend:L6E24_10625"/>
<feature type="domain" description="ATP-grasp" evidence="2">
    <location>
        <begin position="91"/>
        <end position="278"/>
    </location>
</feature>
<dbReference type="GeneID" id="74308160"/>
<dbReference type="InterPro" id="IPR013815">
    <property type="entry name" value="ATP_grasp_subdomain_1"/>
</dbReference>
<gene>
    <name evidence="3" type="ORF">L6E24_10625</name>
</gene>
<dbReference type="EMBL" id="CP096115">
    <property type="protein sequence ID" value="UUX91811.1"/>
    <property type="molecule type" value="Genomic_DNA"/>
</dbReference>
<dbReference type="Gene3D" id="3.30.1490.20">
    <property type="entry name" value="ATP-grasp fold, A domain"/>
    <property type="match status" value="1"/>
</dbReference>
<name>A0A9E7PMW1_9EURY</name>
<dbReference type="GO" id="GO:0009432">
    <property type="term" value="P:SOS response"/>
    <property type="evidence" value="ECO:0007669"/>
    <property type="project" value="TreeGrafter"/>
</dbReference>
<evidence type="ECO:0000313" key="3">
    <source>
        <dbReference type="EMBL" id="UUX91811.1"/>
    </source>
</evidence>
<dbReference type="Proteomes" id="UP001060368">
    <property type="component" value="Chromosome"/>
</dbReference>
<dbReference type="GO" id="GO:0005737">
    <property type="term" value="C:cytoplasm"/>
    <property type="evidence" value="ECO:0007669"/>
    <property type="project" value="TreeGrafter"/>
</dbReference>
<evidence type="ECO:0000256" key="1">
    <source>
        <dbReference type="PROSITE-ProRule" id="PRU00409"/>
    </source>
</evidence>
<dbReference type="Gene3D" id="3.30.470.20">
    <property type="entry name" value="ATP-grasp fold, B domain"/>
    <property type="match status" value="1"/>
</dbReference>
<keyword evidence="1" id="KW-0547">Nucleotide-binding</keyword>
<dbReference type="Gene3D" id="3.40.50.20">
    <property type="match status" value="1"/>
</dbReference>
<dbReference type="PANTHER" id="PTHR21621">
    <property type="entry name" value="RIBOSOMAL PROTEIN S6 MODIFICATION PROTEIN"/>
    <property type="match status" value="1"/>
</dbReference>
<dbReference type="GO" id="GO:0005524">
    <property type="term" value="F:ATP binding"/>
    <property type="evidence" value="ECO:0007669"/>
    <property type="project" value="UniProtKB-UniRule"/>
</dbReference>
<organism evidence="3 4">
    <name type="scientific">Methanoplanus endosymbiosus</name>
    <dbReference type="NCBI Taxonomy" id="33865"/>
    <lineage>
        <taxon>Archaea</taxon>
        <taxon>Methanobacteriati</taxon>
        <taxon>Methanobacteriota</taxon>
        <taxon>Stenosarchaea group</taxon>
        <taxon>Methanomicrobia</taxon>
        <taxon>Methanomicrobiales</taxon>
        <taxon>Methanomicrobiaceae</taxon>
        <taxon>Methanoplanus</taxon>
    </lineage>
</organism>